<dbReference type="GO" id="GO:0015141">
    <property type="term" value="F:succinate transmembrane transporter activity"/>
    <property type="evidence" value="ECO:0007669"/>
    <property type="project" value="TreeGrafter"/>
</dbReference>
<evidence type="ECO:0000313" key="8">
    <source>
        <dbReference type="WBParaSite" id="L893_g18607.t1"/>
    </source>
</evidence>
<evidence type="ECO:0000256" key="5">
    <source>
        <dbReference type="ARBA" id="ARBA00023136"/>
    </source>
</evidence>
<evidence type="ECO:0000313" key="7">
    <source>
        <dbReference type="Proteomes" id="UP000095287"/>
    </source>
</evidence>
<keyword evidence="7" id="KW-1185">Reference proteome</keyword>
<protein>
    <submittedName>
        <fullName evidence="8">CitMHS domain-containing protein</fullName>
    </submittedName>
</protein>
<name>A0A1I7YQ86_9BILA</name>
<keyword evidence="3 6" id="KW-0812">Transmembrane</keyword>
<reference evidence="8" key="1">
    <citation type="submission" date="2016-11" db="UniProtKB">
        <authorList>
            <consortium name="WormBaseParasite"/>
        </authorList>
    </citation>
    <scope>IDENTIFICATION</scope>
</reference>
<comment type="subcellular location">
    <subcellularLocation>
        <location evidence="1">Membrane</location>
        <topology evidence="1">Multi-pass membrane protein</topology>
    </subcellularLocation>
</comment>
<dbReference type="PANTHER" id="PTHR10283">
    <property type="entry name" value="SOLUTE CARRIER FAMILY 13 MEMBER"/>
    <property type="match status" value="1"/>
</dbReference>
<dbReference type="Pfam" id="PF00939">
    <property type="entry name" value="Na_sulph_symp"/>
    <property type="match status" value="1"/>
</dbReference>
<dbReference type="GO" id="GO:0015137">
    <property type="term" value="F:citrate transmembrane transporter activity"/>
    <property type="evidence" value="ECO:0007669"/>
    <property type="project" value="TreeGrafter"/>
</dbReference>
<proteinExistence type="inferred from homology"/>
<evidence type="ECO:0000256" key="3">
    <source>
        <dbReference type="ARBA" id="ARBA00022692"/>
    </source>
</evidence>
<keyword evidence="5 6" id="KW-0472">Membrane</keyword>
<dbReference type="AlphaFoldDB" id="A0A1I7YQ86"/>
<dbReference type="InterPro" id="IPR001898">
    <property type="entry name" value="SLC13A/DASS"/>
</dbReference>
<evidence type="ECO:0000256" key="2">
    <source>
        <dbReference type="ARBA" id="ARBA00006772"/>
    </source>
</evidence>
<comment type="similarity">
    <text evidence="2">Belongs to the SLC13A/DASS transporter (TC 2.A.47) family. NADC subfamily.</text>
</comment>
<evidence type="ECO:0000256" key="6">
    <source>
        <dbReference type="SAM" id="Phobius"/>
    </source>
</evidence>
<dbReference type="WBParaSite" id="L893_g18607.t1">
    <property type="protein sequence ID" value="L893_g18607.t1"/>
    <property type="gene ID" value="L893_g18607"/>
</dbReference>
<sequence length="262" mass="29349">MLPLLLFPQYLKDTTMLFVITLIAAIAVEECQLHRRIALNVLSRTGGRFAWSLAAFALSTAFISFWMVDTAATALMIPIAIAALEEMEKGDAEASVTESAESSIGRRQGHVGDRFEQLPRRDRGIWKCMVLMCGHASLIGGTGTITATGPNLIFRDNIQSWYPEGQTGVRREVGPVPLRYHDSYVDAARPRLCCRLGRPNRLRKKVILLIFTPPLPTCRKMISDTCIGIFVVFLFFACPRECPDFFCFRKGRCPPYSTPHSF</sequence>
<evidence type="ECO:0000256" key="4">
    <source>
        <dbReference type="ARBA" id="ARBA00022989"/>
    </source>
</evidence>
<accession>A0A1I7YQ86</accession>
<dbReference type="GO" id="GO:0005886">
    <property type="term" value="C:plasma membrane"/>
    <property type="evidence" value="ECO:0007669"/>
    <property type="project" value="TreeGrafter"/>
</dbReference>
<dbReference type="Proteomes" id="UP000095287">
    <property type="component" value="Unplaced"/>
</dbReference>
<evidence type="ECO:0000256" key="1">
    <source>
        <dbReference type="ARBA" id="ARBA00004141"/>
    </source>
</evidence>
<keyword evidence="4 6" id="KW-1133">Transmembrane helix</keyword>
<organism evidence="7 8">
    <name type="scientific">Steinernema glaseri</name>
    <dbReference type="NCBI Taxonomy" id="37863"/>
    <lineage>
        <taxon>Eukaryota</taxon>
        <taxon>Metazoa</taxon>
        <taxon>Ecdysozoa</taxon>
        <taxon>Nematoda</taxon>
        <taxon>Chromadorea</taxon>
        <taxon>Rhabditida</taxon>
        <taxon>Tylenchina</taxon>
        <taxon>Panagrolaimomorpha</taxon>
        <taxon>Strongyloidoidea</taxon>
        <taxon>Steinernematidae</taxon>
        <taxon>Steinernema</taxon>
    </lineage>
</organism>
<feature type="transmembrane region" description="Helical" evidence="6">
    <location>
        <begin position="6"/>
        <end position="28"/>
    </location>
</feature>
<dbReference type="PANTHER" id="PTHR10283:SF84">
    <property type="entry name" value="SODIUM-DEPENDENT HIGH-AFFINITY DICARBOXYLATE TRANSPORTER 2"/>
    <property type="match status" value="1"/>
</dbReference>
<feature type="transmembrane region" description="Helical" evidence="6">
    <location>
        <begin position="49"/>
        <end position="68"/>
    </location>
</feature>